<organism evidence="1 2">
    <name type="scientific">Streptomyces brasiliscabiei</name>
    <dbReference type="NCBI Taxonomy" id="2736302"/>
    <lineage>
        <taxon>Bacteria</taxon>
        <taxon>Bacillati</taxon>
        <taxon>Actinomycetota</taxon>
        <taxon>Actinomycetes</taxon>
        <taxon>Kitasatosporales</taxon>
        <taxon>Streptomycetaceae</taxon>
        <taxon>Streptomyces</taxon>
    </lineage>
</organism>
<evidence type="ECO:0000313" key="1">
    <source>
        <dbReference type="EMBL" id="MEI5617023.1"/>
    </source>
</evidence>
<gene>
    <name evidence="1" type="ORF">WB403_48875</name>
</gene>
<dbReference type="Proteomes" id="UP001365781">
    <property type="component" value="Unassembled WGS sequence"/>
</dbReference>
<protein>
    <submittedName>
        <fullName evidence="1">Uncharacterized protein</fullName>
    </submittedName>
</protein>
<feature type="non-terminal residue" evidence="1">
    <location>
        <position position="1"/>
    </location>
</feature>
<sequence>IQSQIDQWAATRWTNAQILAQIDAKIAAAFAGNVSITGSLTVSGAVTLPDVFNTDIAALGGSRKAVWVRDGGRMGNTA</sequence>
<name>A0ABU8GUZ6_9ACTN</name>
<dbReference type="RefSeq" id="WP_336558948.1">
    <property type="nucleotide sequence ID" value="NZ_JBBAYM010000111.1"/>
</dbReference>
<dbReference type="EMBL" id="JBBAYM010000111">
    <property type="protein sequence ID" value="MEI5617023.1"/>
    <property type="molecule type" value="Genomic_DNA"/>
</dbReference>
<reference evidence="1 2" key="1">
    <citation type="submission" date="2024-03" db="EMBL/GenBank/DDBJ databases">
        <title>First Report of Pectobacterium brasiliscabiei causing potato scab in china.</title>
        <authorList>
            <person name="Handique U."/>
        </authorList>
    </citation>
    <scope>NUCLEOTIDE SEQUENCE [LARGE SCALE GENOMIC DNA]</scope>
    <source>
        <strain evidence="1 2">ZRIMU1503</strain>
    </source>
</reference>
<accession>A0ABU8GUZ6</accession>
<comment type="caution">
    <text evidence="1">The sequence shown here is derived from an EMBL/GenBank/DDBJ whole genome shotgun (WGS) entry which is preliminary data.</text>
</comment>
<proteinExistence type="predicted"/>
<evidence type="ECO:0000313" key="2">
    <source>
        <dbReference type="Proteomes" id="UP001365781"/>
    </source>
</evidence>
<keyword evidence="2" id="KW-1185">Reference proteome</keyword>